<reference evidence="1" key="1">
    <citation type="journal article" date="2014" name="Int. J. Syst. Evol. Microbiol.">
        <title>Complete genome sequence of Corynebacterium casei LMG S-19264T (=DSM 44701T), isolated from a smear-ripened cheese.</title>
        <authorList>
            <consortium name="US DOE Joint Genome Institute (JGI-PGF)"/>
            <person name="Walter F."/>
            <person name="Albersmeier A."/>
            <person name="Kalinowski J."/>
            <person name="Ruckert C."/>
        </authorList>
    </citation>
    <scope>NUCLEOTIDE SEQUENCE</scope>
    <source>
        <strain evidence="1">CGMCC 1.12187</strain>
    </source>
</reference>
<organism evidence="1 2">
    <name type="scientific">Kocuria dechangensis</name>
    <dbReference type="NCBI Taxonomy" id="1176249"/>
    <lineage>
        <taxon>Bacteria</taxon>
        <taxon>Bacillati</taxon>
        <taxon>Actinomycetota</taxon>
        <taxon>Actinomycetes</taxon>
        <taxon>Micrococcales</taxon>
        <taxon>Micrococcaceae</taxon>
        <taxon>Kocuria</taxon>
    </lineage>
</organism>
<dbReference type="Proteomes" id="UP000638848">
    <property type="component" value="Unassembled WGS sequence"/>
</dbReference>
<evidence type="ECO:0000313" key="1">
    <source>
        <dbReference type="EMBL" id="GGG66307.1"/>
    </source>
</evidence>
<evidence type="ECO:0000313" key="2">
    <source>
        <dbReference type="Proteomes" id="UP000638848"/>
    </source>
</evidence>
<name>A0A917H3V1_9MICC</name>
<proteinExistence type="predicted"/>
<reference evidence="1" key="2">
    <citation type="submission" date="2020-09" db="EMBL/GenBank/DDBJ databases">
        <authorList>
            <person name="Sun Q."/>
            <person name="Zhou Y."/>
        </authorList>
    </citation>
    <scope>NUCLEOTIDE SEQUENCE</scope>
    <source>
        <strain evidence="1">CGMCC 1.12187</strain>
    </source>
</reference>
<sequence length="226" mass="23522">MNDPLSIVPDSLAAVPSPLDAVVSPAAQRQFLEGMRFPISCTGSSGTVRSPQLRRLSGTGGYEVVLQFLAHYVALALPDPVATEGSFWAMEAVIDSHTPVEEPQQLVRLSVHGVAVATVVEDPDGDGETPLVCLALAPAPEVGRAYSPEPTYLDVDGVPAPAQQAEGTAEDLSRALLADADLLSAGRRAVVGLMRLGPTGSVRHERDLADVVFSTLTGMESLAASG</sequence>
<dbReference type="RefSeq" id="WP_188539208.1">
    <property type="nucleotide sequence ID" value="NZ_BMEQ01000023.1"/>
</dbReference>
<dbReference type="EMBL" id="BMEQ01000023">
    <property type="protein sequence ID" value="GGG66307.1"/>
    <property type="molecule type" value="Genomic_DNA"/>
</dbReference>
<keyword evidence="2" id="KW-1185">Reference proteome</keyword>
<accession>A0A917H3V1</accession>
<gene>
    <name evidence="1" type="ORF">GCM10011374_32970</name>
</gene>
<comment type="caution">
    <text evidence="1">The sequence shown here is derived from an EMBL/GenBank/DDBJ whole genome shotgun (WGS) entry which is preliminary data.</text>
</comment>
<dbReference type="AlphaFoldDB" id="A0A917H3V1"/>
<protein>
    <submittedName>
        <fullName evidence="1">Uncharacterized protein</fullName>
    </submittedName>
</protein>